<accession>A0A8H7VTJ0</accession>
<evidence type="ECO:0000313" key="1">
    <source>
        <dbReference type="EMBL" id="KAG2230842.1"/>
    </source>
</evidence>
<gene>
    <name evidence="1" type="ORF">INT48_003995</name>
</gene>
<name>A0A8H7VTJ0_9FUNG</name>
<protein>
    <submittedName>
        <fullName evidence="1">Uncharacterized protein</fullName>
    </submittedName>
</protein>
<evidence type="ECO:0000313" key="2">
    <source>
        <dbReference type="Proteomes" id="UP000613177"/>
    </source>
</evidence>
<dbReference type="AlphaFoldDB" id="A0A8H7VTJ0"/>
<reference evidence="1" key="1">
    <citation type="submission" date="2021-01" db="EMBL/GenBank/DDBJ databases">
        <title>Metabolic potential, ecology and presence of endohyphal bacteria is reflected in genomic diversity of Mucoromycotina.</title>
        <authorList>
            <person name="Muszewska A."/>
            <person name="Okrasinska A."/>
            <person name="Steczkiewicz K."/>
            <person name="Drgas O."/>
            <person name="Orlowska M."/>
            <person name="Perlinska-Lenart U."/>
            <person name="Aleksandrzak-Piekarczyk T."/>
            <person name="Szatraj K."/>
            <person name="Zielenkiewicz U."/>
            <person name="Pilsyk S."/>
            <person name="Malc E."/>
            <person name="Mieczkowski P."/>
            <person name="Kruszewska J.S."/>
            <person name="Biernat P."/>
            <person name="Pawlowska J."/>
        </authorList>
    </citation>
    <scope>NUCLEOTIDE SEQUENCE</scope>
    <source>
        <strain evidence="1">WA0000018081</strain>
    </source>
</reference>
<dbReference type="EMBL" id="JAEPRE010000181">
    <property type="protein sequence ID" value="KAG2230842.1"/>
    <property type="molecule type" value="Genomic_DNA"/>
</dbReference>
<keyword evidence="2" id="KW-1185">Reference proteome</keyword>
<organism evidence="1 2">
    <name type="scientific">Thamnidium elegans</name>
    <dbReference type="NCBI Taxonomy" id="101142"/>
    <lineage>
        <taxon>Eukaryota</taxon>
        <taxon>Fungi</taxon>
        <taxon>Fungi incertae sedis</taxon>
        <taxon>Mucoromycota</taxon>
        <taxon>Mucoromycotina</taxon>
        <taxon>Mucoromycetes</taxon>
        <taxon>Mucorales</taxon>
        <taxon>Mucorineae</taxon>
        <taxon>Mucoraceae</taxon>
        <taxon>Thamnidium</taxon>
    </lineage>
</organism>
<comment type="caution">
    <text evidence="1">The sequence shown here is derived from an EMBL/GenBank/DDBJ whole genome shotgun (WGS) entry which is preliminary data.</text>
</comment>
<sequence length="45" mass="5352">MALRWYISIGSSWLPLDDLSARNVEYCWSRNHSQYINSEYSIARV</sequence>
<proteinExistence type="predicted"/>
<dbReference type="Proteomes" id="UP000613177">
    <property type="component" value="Unassembled WGS sequence"/>
</dbReference>